<keyword evidence="7" id="KW-1185">Reference proteome</keyword>
<proteinExistence type="predicted"/>
<dbReference type="STRING" id="356660.SAMN05444336_1011064"/>
<organism evidence="6 7">
    <name type="scientific">Albimonas donghaensis</name>
    <dbReference type="NCBI Taxonomy" id="356660"/>
    <lineage>
        <taxon>Bacteria</taxon>
        <taxon>Pseudomonadati</taxon>
        <taxon>Pseudomonadota</taxon>
        <taxon>Alphaproteobacteria</taxon>
        <taxon>Rhodobacterales</taxon>
        <taxon>Paracoccaceae</taxon>
        <taxon>Albimonas</taxon>
    </lineage>
</organism>
<sequence length="353" mass="38709">MARRKTKTVNLALQGGGAHGAFTWGVLDRVLEEEALEIEGISATSAGAMNAAALKSGLVRGGSREAAKETLDSFWRSVSRSSPGLPNPLLEWVRAWDPTTPNIADAIEAGARWGMGDALTRMFSPYDLNPFNINPLRDLLVKQLDFDAVCEGEGPDLFICATNVRTGKARVFRGNEINSEAILASTCLPTVFQAVEIDDPRTGRREAFWDGGYTGNPALWPLFYETRSSDVIIVHINPIMREEAPYTAREILNRVNEVGFNSALMGELRAVNFARRLIAEGRIPEGAMKAVLIHSVADDETMRQLGAATKMSPDWTLLQNLKEAGRTAMDKFLKENWANLGERPSVDLSALYG</sequence>
<accession>A0A1H2TQV0</accession>
<evidence type="ECO:0000256" key="4">
    <source>
        <dbReference type="PROSITE-ProRule" id="PRU01161"/>
    </source>
</evidence>
<reference evidence="6 7" key="1">
    <citation type="submission" date="2016-10" db="EMBL/GenBank/DDBJ databases">
        <authorList>
            <person name="de Groot N.N."/>
        </authorList>
    </citation>
    <scope>NUCLEOTIDE SEQUENCE [LARGE SCALE GENOMIC DNA]</scope>
    <source>
        <strain evidence="6 7">DSM 17890</strain>
    </source>
</reference>
<evidence type="ECO:0000259" key="5">
    <source>
        <dbReference type="PROSITE" id="PS51635"/>
    </source>
</evidence>
<gene>
    <name evidence="6" type="ORF">SAMN05444336_1011064</name>
</gene>
<dbReference type="EMBL" id="FNMZ01000001">
    <property type="protein sequence ID" value="SDW45659.1"/>
    <property type="molecule type" value="Genomic_DNA"/>
</dbReference>
<dbReference type="Gene3D" id="3.40.1090.10">
    <property type="entry name" value="Cytosolic phospholipase A2 catalytic domain"/>
    <property type="match status" value="2"/>
</dbReference>
<evidence type="ECO:0000256" key="1">
    <source>
        <dbReference type="ARBA" id="ARBA00022801"/>
    </source>
</evidence>
<dbReference type="PANTHER" id="PTHR14226">
    <property type="entry name" value="NEUROPATHY TARGET ESTERASE/SWISS CHEESE D.MELANOGASTER"/>
    <property type="match status" value="1"/>
</dbReference>
<evidence type="ECO:0000256" key="3">
    <source>
        <dbReference type="ARBA" id="ARBA00023098"/>
    </source>
</evidence>
<dbReference type="RefSeq" id="WP_092680036.1">
    <property type="nucleotide sequence ID" value="NZ_FNMZ01000001.1"/>
</dbReference>
<dbReference type="InterPro" id="IPR002641">
    <property type="entry name" value="PNPLA_dom"/>
</dbReference>
<dbReference type="GO" id="GO:0016787">
    <property type="term" value="F:hydrolase activity"/>
    <property type="evidence" value="ECO:0007669"/>
    <property type="project" value="UniProtKB-UniRule"/>
</dbReference>
<dbReference type="InterPro" id="IPR016035">
    <property type="entry name" value="Acyl_Trfase/lysoPLipase"/>
</dbReference>
<feature type="active site" description="Nucleophile" evidence="4">
    <location>
        <position position="45"/>
    </location>
</feature>
<dbReference type="InterPro" id="IPR050301">
    <property type="entry name" value="NTE"/>
</dbReference>
<dbReference type="AlphaFoldDB" id="A0A1H2TQV0"/>
<dbReference type="PROSITE" id="PS51635">
    <property type="entry name" value="PNPLA"/>
    <property type="match status" value="1"/>
</dbReference>
<keyword evidence="3 4" id="KW-0443">Lipid metabolism</keyword>
<comment type="caution">
    <text evidence="4">Lacks conserved residue(s) required for the propagation of feature annotation.</text>
</comment>
<dbReference type="GO" id="GO:0016042">
    <property type="term" value="P:lipid catabolic process"/>
    <property type="evidence" value="ECO:0007669"/>
    <property type="project" value="UniProtKB-UniRule"/>
</dbReference>
<name>A0A1H2TQV0_9RHOB</name>
<evidence type="ECO:0000313" key="7">
    <source>
        <dbReference type="Proteomes" id="UP000199118"/>
    </source>
</evidence>
<dbReference type="Pfam" id="PF01734">
    <property type="entry name" value="Patatin"/>
    <property type="match status" value="1"/>
</dbReference>
<feature type="active site" description="Proton acceptor" evidence="4">
    <location>
        <position position="210"/>
    </location>
</feature>
<feature type="short sequence motif" description="GXGXXG" evidence="4">
    <location>
        <begin position="15"/>
        <end position="20"/>
    </location>
</feature>
<dbReference type="SUPFAM" id="SSF52151">
    <property type="entry name" value="FabD/lysophospholipase-like"/>
    <property type="match status" value="1"/>
</dbReference>
<keyword evidence="2 4" id="KW-0442">Lipid degradation</keyword>
<feature type="short sequence motif" description="DGA/G" evidence="4">
    <location>
        <begin position="210"/>
        <end position="212"/>
    </location>
</feature>
<keyword evidence="1 4" id="KW-0378">Hydrolase</keyword>
<evidence type="ECO:0000313" key="6">
    <source>
        <dbReference type="EMBL" id="SDW45659.1"/>
    </source>
</evidence>
<dbReference type="Proteomes" id="UP000199118">
    <property type="component" value="Unassembled WGS sequence"/>
</dbReference>
<protein>
    <submittedName>
        <fullName evidence="6">NTE family protein</fullName>
    </submittedName>
</protein>
<feature type="domain" description="PNPLA" evidence="5">
    <location>
        <begin position="11"/>
        <end position="223"/>
    </location>
</feature>
<evidence type="ECO:0000256" key="2">
    <source>
        <dbReference type="ARBA" id="ARBA00022963"/>
    </source>
</evidence>
<dbReference type="OrthoDB" id="9807112at2"/>
<dbReference type="PANTHER" id="PTHR14226:SF78">
    <property type="entry name" value="SLR0060 PROTEIN"/>
    <property type="match status" value="1"/>
</dbReference>